<keyword evidence="3 5" id="KW-0949">S-adenosyl-L-methionine</keyword>
<dbReference type="PROSITE" id="PS00092">
    <property type="entry name" value="N6_MTASE"/>
    <property type="match status" value="1"/>
</dbReference>
<dbReference type="Pfam" id="PF17827">
    <property type="entry name" value="PrmC_N"/>
    <property type="match status" value="1"/>
</dbReference>
<feature type="domain" description="Methyltransferase small" evidence="6">
    <location>
        <begin position="163"/>
        <end position="251"/>
    </location>
</feature>
<dbReference type="AlphaFoldDB" id="A0A2Z4LWL2"/>
<dbReference type="HAMAP" id="MF_02126">
    <property type="entry name" value="RF_methyltr_PrmC"/>
    <property type="match status" value="1"/>
</dbReference>
<feature type="domain" description="Release factor glutamine methyltransferase N-terminal" evidence="7">
    <location>
        <begin position="43"/>
        <end position="97"/>
    </location>
</feature>
<dbReference type="NCBIfam" id="TIGR00536">
    <property type="entry name" value="hemK_fam"/>
    <property type="match status" value="1"/>
</dbReference>
<dbReference type="InterPro" id="IPR040758">
    <property type="entry name" value="PrmC_N"/>
</dbReference>
<keyword evidence="2 5" id="KW-0808">Transferase</keyword>
<dbReference type="KEGG" id="spon:HME9304_03418"/>
<gene>
    <name evidence="8" type="primary">hemK</name>
    <name evidence="5" type="synonym">prmC</name>
    <name evidence="8" type="ORF">HME9304_03418</name>
</gene>
<dbReference type="CDD" id="cd02440">
    <property type="entry name" value="AdoMet_MTases"/>
    <property type="match status" value="1"/>
</dbReference>
<dbReference type="InterPro" id="IPR050320">
    <property type="entry name" value="N5-glutamine_MTase"/>
</dbReference>
<dbReference type="PANTHER" id="PTHR18895">
    <property type="entry name" value="HEMK METHYLTRANSFERASE"/>
    <property type="match status" value="1"/>
</dbReference>
<feature type="binding site" evidence="5">
    <location>
        <begin position="176"/>
        <end position="180"/>
    </location>
    <ligand>
        <name>S-adenosyl-L-methionine</name>
        <dbReference type="ChEBI" id="CHEBI:59789"/>
    </ligand>
</feature>
<accession>A0A2Z4LWL2</accession>
<feature type="binding site" evidence="5">
    <location>
        <begin position="241"/>
        <end position="244"/>
    </location>
    <ligand>
        <name>substrate</name>
    </ligand>
</feature>
<evidence type="ECO:0000313" key="9">
    <source>
        <dbReference type="Proteomes" id="UP000248536"/>
    </source>
</evidence>
<comment type="similarity">
    <text evidence="5">Belongs to the protein N5-glutamine methyltransferase family. PrmC subfamily.</text>
</comment>
<dbReference type="Gene3D" id="1.10.8.10">
    <property type="entry name" value="DNA helicase RuvA subunit, C-terminal domain"/>
    <property type="match status" value="1"/>
</dbReference>
<dbReference type="InterPro" id="IPR002052">
    <property type="entry name" value="DNA_methylase_N6_adenine_CS"/>
</dbReference>
<dbReference type="GO" id="GO:0003676">
    <property type="term" value="F:nucleic acid binding"/>
    <property type="evidence" value="ECO:0007669"/>
    <property type="project" value="InterPro"/>
</dbReference>
<keyword evidence="9" id="KW-1185">Reference proteome</keyword>
<dbReference type="PANTHER" id="PTHR18895:SF74">
    <property type="entry name" value="MTRF1L RELEASE FACTOR GLUTAMINE METHYLTRANSFERASE"/>
    <property type="match status" value="1"/>
</dbReference>
<comment type="function">
    <text evidence="5">Methylates the class 1 translation termination release factors RF1/PrfA and RF2/PrfB on the glutamine residue of the universally conserved GGQ motif.</text>
</comment>
<dbReference type="GO" id="GO:0032259">
    <property type="term" value="P:methylation"/>
    <property type="evidence" value="ECO:0007669"/>
    <property type="project" value="UniProtKB-KW"/>
</dbReference>
<comment type="caution">
    <text evidence="5">Lacks conserved residue(s) required for the propagation of feature annotation.</text>
</comment>
<keyword evidence="1 5" id="KW-0489">Methyltransferase</keyword>
<evidence type="ECO:0000256" key="4">
    <source>
        <dbReference type="ARBA" id="ARBA00048391"/>
    </source>
</evidence>
<evidence type="ECO:0000259" key="6">
    <source>
        <dbReference type="Pfam" id="PF05175"/>
    </source>
</evidence>
<reference evidence="8 9" key="1">
    <citation type="submission" date="2018-06" db="EMBL/GenBank/DDBJ databases">
        <title>Spongiibacterium sp. HME9304 Genome sequencing and assembly.</title>
        <authorList>
            <person name="Kang H."/>
            <person name="Kim H."/>
            <person name="Joh K."/>
        </authorList>
    </citation>
    <scope>NUCLEOTIDE SEQUENCE [LARGE SCALE GENOMIC DNA]</scope>
    <source>
        <strain evidence="8 9">HME9304</strain>
    </source>
</reference>
<evidence type="ECO:0000256" key="1">
    <source>
        <dbReference type="ARBA" id="ARBA00022603"/>
    </source>
</evidence>
<name>A0A2Z4LWL2_9FLAO</name>
<dbReference type="SUPFAM" id="SSF53335">
    <property type="entry name" value="S-adenosyl-L-methionine-dependent methyltransferases"/>
    <property type="match status" value="1"/>
</dbReference>
<evidence type="ECO:0000256" key="2">
    <source>
        <dbReference type="ARBA" id="ARBA00022679"/>
    </source>
</evidence>
<feature type="binding site" evidence="5">
    <location>
        <position position="241"/>
    </location>
    <ligand>
        <name>S-adenosyl-L-methionine</name>
        <dbReference type="ChEBI" id="CHEBI:59789"/>
    </ligand>
</feature>
<organism evidence="8 9">
    <name type="scientific">Flagellimonas maritima</name>
    <dbReference type="NCBI Taxonomy" id="1383885"/>
    <lineage>
        <taxon>Bacteria</taxon>
        <taxon>Pseudomonadati</taxon>
        <taxon>Bacteroidota</taxon>
        <taxon>Flavobacteriia</taxon>
        <taxon>Flavobacteriales</taxon>
        <taxon>Flavobacteriaceae</taxon>
        <taxon>Flagellimonas</taxon>
    </lineage>
</organism>
<dbReference type="Gene3D" id="3.40.50.150">
    <property type="entry name" value="Vaccinia Virus protein VP39"/>
    <property type="match status" value="1"/>
</dbReference>
<comment type="catalytic activity">
    <reaction evidence="4 5">
        <text>L-glutaminyl-[peptide chain release factor] + S-adenosyl-L-methionine = N(5)-methyl-L-glutaminyl-[peptide chain release factor] + S-adenosyl-L-homocysteine + H(+)</text>
        <dbReference type="Rhea" id="RHEA:42896"/>
        <dbReference type="Rhea" id="RHEA-COMP:10271"/>
        <dbReference type="Rhea" id="RHEA-COMP:10272"/>
        <dbReference type="ChEBI" id="CHEBI:15378"/>
        <dbReference type="ChEBI" id="CHEBI:30011"/>
        <dbReference type="ChEBI" id="CHEBI:57856"/>
        <dbReference type="ChEBI" id="CHEBI:59789"/>
        <dbReference type="ChEBI" id="CHEBI:61891"/>
        <dbReference type="EC" id="2.1.1.297"/>
    </reaction>
</comment>
<dbReference type="Proteomes" id="UP000248536">
    <property type="component" value="Chromosome"/>
</dbReference>
<evidence type="ECO:0000256" key="3">
    <source>
        <dbReference type="ARBA" id="ARBA00022691"/>
    </source>
</evidence>
<evidence type="ECO:0000313" key="8">
    <source>
        <dbReference type="EMBL" id="AWX46385.1"/>
    </source>
</evidence>
<proteinExistence type="inferred from homology"/>
<sequence>MPQWEIQDITHVPSGCSKNYSVLLKEIKTIFHQELDAIYSVEEVDAFFYELIEHYLKLERFILVLQPDFILTKEEEQPLFKALAALKLEKPLQYILGTAHFMDLELQVNEHVLIPRPETEELVEWIISNSQVERSQNNIEKNHSDTERSRSVISTPLNDPFLASLNERPLKILDIGTGSGCIAIALAKDLPNAQIYALDVSEKALKLARENAERNGVAVTFIKADILNFEPELEFDLIVSNPPYVRESERKNIKKNVKEYEPNIALFVPDEDALLFYRAILKFTENYLFKTGKLYLEINQYLGEETKALLKAHNFLEIELRKDLFGNDRMLKGIKS</sequence>
<evidence type="ECO:0000256" key="5">
    <source>
        <dbReference type="HAMAP-Rule" id="MF_02126"/>
    </source>
</evidence>
<evidence type="ECO:0000259" key="7">
    <source>
        <dbReference type="Pfam" id="PF17827"/>
    </source>
</evidence>
<dbReference type="InterPro" id="IPR019874">
    <property type="entry name" value="RF_methyltr_PrmC"/>
</dbReference>
<dbReference type="InterPro" id="IPR007848">
    <property type="entry name" value="Small_mtfrase_dom"/>
</dbReference>
<dbReference type="EMBL" id="CP030104">
    <property type="protein sequence ID" value="AWX46385.1"/>
    <property type="molecule type" value="Genomic_DNA"/>
</dbReference>
<dbReference type="GO" id="GO:0102559">
    <property type="term" value="F:peptide chain release factor N(5)-glutamine methyltransferase activity"/>
    <property type="evidence" value="ECO:0007669"/>
    <property type="project" value="UniProtKB-EC"/>
</dbReference>
<dbReference type="NCBIfam" id="TIGR03534">
    <property type="entry name" value="RF_mod_PrmC"/>
    <property type="match status" value="1"/>
</dbReference>
<dbReference type="EC" id="2.1.1.297" evidence="5"/>
<dbReference type="Pfam" id="PF05175">
    <property type="entry name" value="MTS"/>
    <property type="match status" value="1"/>
</dbReference>
<dbReference type="InterPro" id="IPR004556">
    <property type="entry name" value="HemK-like"/>
</dbReference>
<protein>
    <recommendedName>
        <fullName evidence="5">Release factor glutamine methyltransferase</fullName>
        <shortName evidence="5">RF MTase</shortName>
        <ecNumber evidence="5">2.1.1.297</ecNumber>
    </recommendedName>
    <alternativeName>
        <fullName evidence="5">N5-glutamine methyltransferase PrmC</fullName>
    </alternativeName>
    <alternativeName>
        <fullName evidence="5">Protein-(glutamine-N5) MTase PrmC</fullName>
    </alternativeName>
    <alternativeName>
        <fullName evidence="5">Protein-glutamine N-methyltransferase PrmC</fullName>
    </alternativeName>
</protein>
<feature type="binding site" evidence="5">
    <location>
        <position position="199"/>
    </location>
    <ligand>
        <name>S-adenosyl-L-methionine</name>
        <dbReference type="ChEBI" id="CHEBI:59789"/>
    </ligand>
</feature>
<dbReference type="InterPro" id="IPR029063">
    <property type="entry name" value="SAM-dependent_MTases_sf"/>
</dbReference>